<feature type="domain" description="DUF7791" evidence="3">
    <location>
        <begin position="562"/>
        <end position="695"/>
    </location>
</feature>
<reference evidence="4" key="1">
    <citation type="submission" date="2022-07" db="EMBL/GenBank/DDBJ databases">
        <title>Fungi with potential for degradation of polypropylene.</title>
        <authorList>
            <person name="Gostincar C."/>
        </authorList>
    </citation>
    <scope>NUCLEOTIDE SEQUENCE</scope>
    <source>
        <strain evidence="4">EXF-13308</strain>
    </source>
</reference>
<dbReference type="PANTHER" id="PTHR10039">
    <property type="entry name" value="AMELOGENIN"/>
    <property type="match status" value="1"/>
</dbReference>
<protein>
    <submittedName>
        <fullName evidence="4">P-loop containing nucleoside triphosphate hydrolase</fullName>
    </submittedName>
</protein>
<accession>A0AA38RVS1</accession>
<dbReference type="Proteomes" id="UP001174694">
    <property type="component" value="Unassembled WGS sequence"/>
</dbReference>
<evidence type="ECO:0000313" key="4">
    <source>
        <dbReference type="EMBL" id="KAJ9148897.1"/>
    </source>
</evidence>
<evidence type="ECO:0000259" key="2">
    <source>
        <dbReference type="Pfam" id="PF24883"/>
    </source>
</evidence>
<sequence length="1014" mass="114424">MDPYTALSLAASVVAFVDFTAKLLSKANEIRKDGSSVDVAHLNKMSAHLIDLSTGLRYRRHGDGVALAEEVALEAIALDCANVADELARTLNKLTDGSERGKVWPSIRAAFKTMWHKDEVEQLTKRLDQYRQEMSLRLLVTLNKKADLQSWETSERLRILENSNQKIVEIVTFTGSLLEGVLIDPGRRTLSRREGAISAILALDDGTTRPLHDSSFGFKKGDVNTSTEDFAPLARQVLLSLHYRMVHVRMDSVSESYKGTFNWILESPTAPQPWDSFSKWLQRNGDCYWITGKAGSGKSTLMKYILSDKRTVSHLKIWTRSGSLIIASYFFWAHGTSLQKTQEGLLRGLLGDVLKQCQYLIPEVFPDIFMHILRSGPDDISNITLEELRIALRKLARESKLRRLNICLFIDGLDEYGGDLSSLCQFLFDIARSSEFIKIVFSSRPWNIFEDKFALKPKLRLEQLTRPDIHLFACQTLDECWGSKDLESLFPGTLNKLVDALCQKAAGVFLWVVLAVRALCNGVINADTVPNLMLKLDELPEDLEEMYRRMFQALKPEDQAGAARMILMLLRGTSIQTETPVSLLQMALAEEFSLDQAIQAPVKVMLAPQRQSRCELMKRRLQARTSGLLEVVGKGELGYSGSSSIDAFVAFFHRTAADFFQTAEMWELLASLTRDAFDPDIPLLASCLYEIKVLPVERAVILDSDRVMIDMRQLFAYTLCLEVKNRRPYNLVLDELKRAMNVHWSEATSFKIRDVSPKWEDTRNTTWLELWRFDKPTIPVAGIGLEHEITCLERTFLCLAISMGCVLYAADKALGDDRLTKQDKAHVLEDILWNYFELEANEVQWPVARDLEFNYITAASSLLQLGADPNLGDITTPWTVFLGGIHCMDASRPQIAREGSEVLDLFRGFVQAGANVNLQPALALKEGSTPKSVLSDLKEVVEGARERGPELAEFKNKYAQVWDLINKETQAKAERRDLRTRLRSLTRSLRALRFQSSESDRVTGLAQVQVGRSS</sequence>
<comment type="caution">
    <text evidence="4">The sequence shown here is derived from an EMBL/GenBank/DDBJ whole genome shotgun (WGS) entry which is preliminary data.</text>
</comment>
<dbReference type="AlphaFoldDB" id="A0AA38RVS1"/>
<dbReference type="Gene3D" id="3.40.50.300">
    <property type="entry name" value="P-loop containing nucleotide triphosphate hydrolases"/>
    <property type="match status" value="1"/>
</dbReference>
<dbReference type="InterPro" id="IPR027417">
    <property type="entry name" value="P-loop_NTPase"/>
</dbReference>
<dbReference type="SUPFAM" id="SSF52540">
    <property type="entry name" value="P-loop containing nucleoside triphosphate hydrolases"/>
    <property type="match status" value="1"/>
</dbReference>
<keyword evidence="4" id="KW-0378">Hydrolase</keyword>
<dbReference type="EMBL" id="JANBVO010000011">
    <property type="protein sequence ID" value="KAJ9148897.1"/>
    <property type="molecule type" value="Genomic_DNA"/>
</dbReference>
<evidence type="ECO:0000259" key="3">
    <source>
        <dbReference type="Pfam" id="PF25053"/>
    </source>
</evidence>
<dbReference type="Pfam" id="PF24883">
    <property type="entry name" value="NPHP3_N"/>
    <property type="match status" value="1"/>
</dbReference>
<dbReference type="PANTHER" id="PTHR10039:SF5">
    <property type="entry name" value="NACHT DOMAIN-CONTAINING PROTEIN"/>
    <property type="match status" value="1"/>
</dbReference>
<dbReference type="InterPro" id="IPR056884">
    <property type="entry name" value="NPHP3-like_N"/>
</dbReference>
<name>A0AA38RVS1_9PEZI</name>
<evidence type="ECO:0000256" key="1">
    <source>
        <dbReference type="ARBA" id="ARBA00022737"/>
    </source>
</evidence>
<dbReference type="Pfam" id="PF25053">
    <property type="entry name" value="DUF7791"/>
    <property type="match status" value="1"/>
</dbReference>
<keyword evidence="1" id="KW-0677">Repeat</keyword>
<dbReference type="InterPro" id="IPR056693">
    <property type="entry name" value="DUF7791"/>
</dbReference>
<gene>
    <name evidence="4" type="ORF">NKR23_g4526</name>
</gene>
<keyword evidence="5" id="KW-1185">Reference proteome</keyword>
<dbReference type="GO" id="GO:0016787">
    <property type="term" value="F:hydrolase activity"/>
    <property type="evidence" value="ECO:0007669"/>
    <property type="project" value="UniProtKB-KW"/>
</dbReference>
<evidence type="ECO:0000313" key="5">
    <source>
        <dbReference type="Proteomes" id="UP001174694"/>
    </source>
</evidence>
<organism evidence="4 5">
    <name type="scientific">Pleurostoma richardsiae</name>
    <dbReference type="NCBI Taxonomy" id="41990"/>
    <lineage>
        <taxon>Eukaryota</taxon>
        <taxon>Fungi</taxon>
        <taxon>Dikarya</taxon>
        <taxon>Ascomycota</taxon>
        <taxon>Pezizomycotina</taxon>
        <taxon>Sordariomycetes</taxon>
        <taxon>Sordariomycetidae</taxon>
        <taxon>Calosphaeriales</taxon>
        <taxon>Pleurostomataceae</taxon>
        <taxon>Pleurostoma</taxon>
    </lineage>
</organism>
<feature type="domain" description="Nephrocystin 3-like N-terminal" evidence="2">
    <location>
        <begin position="259"/>
        <end position="444"/>
    </location>
</feature>
<proteinExistence type="predicted"/>